<evidence type="ECO:0000256" key="1">
    <source>
        <dbReference type="SAM" id="MobiDB-lite"/>
    </source>
</evidence>
<dbReference type="Proteomes" id="UP000756921">
    <property type="component" value="Unassembled WGS sequence"/>
</dbReference>
<protein>
    <submittedName>
        <fullName evidence="2">Uncharacterized protein</fullName>
    </submittedName>
</protein>
<gene>
    <name evidence="2" type="ORF">PMIN01_02339</name>
</gene>
<proteinExistence type="predicted"/>
<evidence type="ECO:0000313" key="2">
    <source>
        <dbReference type="EMBL" id="KAF9739705.1"/>
    </source>
</evidence>
<dbReference type="OrthoDB" id="3535086at2759"/>
<organism evidence="2 3">
    <name type="scientific">Paraphaeosphaeria minitans</name>
    <dbReference type="NCBI Taxonomy" id="565426"/>
    <lineage>
        <taxon>Eukaryota</taxon>
        <taxon>Fungi</taxon>
        <taxon>Dikarya</taxon>
        <taxon>Ascomycota</taxon>
        <taxon>Pezizomycotina</taxon>
        <taxon>Dothideomycetes</taxon>
        <taxon>Pleosporomycetidae</taxon>
        <taxon>Pleosporales</taxon>
        <taxon>Massarineae</taxon>
        <taxon>Didymosphaeriaceae</taxon>
        <taxon>Paraphaeosphaeria</taxon>
    </lineage>
</organism>
<accession>A0A9P6KUV4</accession>
<sequence length="143" mass="15545">MFPSLQPHRPQVRSPSSSCIALTGPQPPQHPARPSYAHQQTRVSHVNPPSAPPQTPGSAATAAPQLKPRSQIEAMPPFASRPLVPPRSVYDSAVRHPVFFTEQLRKPPFPIPSAATHGWNPVASGYIFEQRKADAKGIPKTKL</sequence>
<feature type="region of interest" description="Disordered" evidence="1">
    <location>
        <begin position="1"/>
        <end position="85"/>
    </location>
</feature>
<dbReference type="EMBL" id="WJXW01000002">
    <property type="protein sequence ID" value="KAF9739705.1"/>
    <property type="molecule type" value="Genomic_DNA"/>
</dbReference>
<evidence type="ECO:0000313" key="3">
    <source>
        <dbReference type="Proteomes" id="UP000756921"/>
    </source>
</evidence>
<dbReference type="AlphaFoldDB" id="A0A9P6KUV4"/>
<reference evidence="2" key="1">
    <citation type="journal article" date="2020" name="Mol. Plant Microbe Interact.">
        <title>Genome Sequence of the Biocontrol Agent Coniothyrium minitans strain Conio (IMI 134523).</title>
        <authorList>
            <person name="Patel D."/>
            <person name="Shittu T.A."/>
            <person name="Baroncelli R."/>
            <person name="Muthumeenakshi S."/>
            <person name="Osborne T.H."/>
            <person name="Janganan T.K."/>
            <person name="Sreenivasaprasad S."/>
        </authorList>
    </citation>
    <scope>NUCLEOTIDE SEQUENCE</scope>
    <source>
        <strain evidence="2">Conio</strain>
    </source>
</reference>
<keyword evidence="3" id="KW-1185">Reference proteome</keyword>
<comment type="caution">
    <text evidence="2">The sequence shown here is derived from an EMBL/GenBank/DDBJ whole genome shotgun (WGS) entry which is preliminary data.</text>
</comment>
<name>A0A9P6KUV4_9PLEO</name>